<dbReference type="PANTHER" id="PTHR37943:SF1">
    <property type="entry name" value="PROTEIN VES"/>
    <property type="match status" value="1"/>
</dbReference>
<dbReference type="InterPro" id="IPR014710">
    <property type="entry name" value="RmlC-like_jellyroll"/>
</dbReference>
<reference evidence="1" key="1">
    <citation type="submission" date="2016-10" db="EMBL/GenBank/DDBJ databases">
        <title>Sequence of Gallionella enrichment culture.</title>
        <authorList>
            <person name="Poehlein A."/>
            <person name="Muehling M."/>
            <person name="Daniel R."/>
        </authorList>
    </citation>
    <scope>NUCLEOTIDE SEQUENCE</scope>
</reference>
<dbReference type="AlphaFoldDB" id="A0A1J5PG54"/>
<organism evidence="1">
    <name type="scientific">mine drainage metagenome</name>
    <dbReference type="NCBI Taxonomy" id="410659"/>
    <lineage>
        <taxon>unclassified sequences</taxon>
        <taxon>metagenomes</taxon>
        <taxon>ecological metagenomes</taxon>
    </lineage>
</organism>
<dbReference type="PANTHER" id="PTHR37943">
    <property type="entry name" value="PROTEIN VES"/>
    <property type="match status" value="1"/>
</dbReference>
<gene>
    <name evidence="1" type="primary">ves</name>
    <name evidence="1" type="ORF">GALL_477850</name>
</gene>
<dbReference type="InterPro" id="IPR010282">
    <property type="entry name" value="Uncharacterised_HutD/Ves"/>
</dbReference>
<dbReference type="SUPFAM" id="SSF51182">
    <property type="entry name" value="RmlC-like cupins"/>
    <property type="match status" value="1"/>
</dbReference>
<evidence type="ECO:0000313" key="1">
    <source>
        <dbReference type="EMBL" id="OIQ70601.1"/>
    </source>
</evidence>
<name>A0A1J5PG54_9ZZZZ</name>
<proteinExistence type="predicted"/>
<protein>
    <submittedName>
        <fullName evidence="1">Protein Ves</fullName>
    </submittedName>
</protein>
<dbReference type="Gene3D" id="2.60.120.10">
    <property type="entry name" value="Jelly Rolls"/>
    <property type="match status" value="1"/>
</dbReference>
<dbReference type="InterPro" id="IPR011051">
    <property type="entry name" value="RmlC_Cupin_sf"/>
</dbReference>
<dbReference type="Pfam" id="PF05962">
    <property type="entry name" value="HutD"/>
    <property type="match status" value="1"/>
</dbReference>
<accession>A0A1J5PG54</accession>
<comment type="caution">
    <text evidence="1">The sequence shown here is derived from an EMBL/GenBank/DDBJ whole genome shotgun (WGS) entry which is preliminary data.</text>
</comment>
<dbReference type="EMBL" id="MLJW01004122">
    <property type="protein sequence ID" value="OIQ70601.1"/>
    <property type="molecule type" value="Genomic_DNA"/>
</dbReference>
<sequence length="180" mass="18753">MRHLTTSDYRKMPWANGLGVTTEILRVAKPDGGVLWRLSMAAVVEVGAFSLFPGIERNLTVIAGPGFDLVGPGLMLRADPLVPVAFPGDVAISAVGVSAPSNDFNVMTERSLPRPEVRVLRQSEALAPGGTLCLFALDAGKVQVAGTVVTVARHDLLVCDAGVGARNTGAAAVLATRLIL</sequence>